<dbReference type="InterPro" id="IPR000847">
    <property type="entry name" value="LysR_HTH_N"/>
</dbReference>
<evidence type="ECO:0000256" key="4">
    <source>
        <dbReference type="ARBA" id="ARBA00023163"/>
    </source>
</evidence>
<gene>
    <name evidence="6" type="ORF">ACFPCY_30280</name>
</gene>
<dbReference type="SUPFAM" id="SSF46785">
    <property type="entry name" value="Winged helix' DNA-binding domain"/>
    <property type="match status" value="1"/>
</dbReference>
<evidence type="ECO:0000313" key="6">
    <source>
        <dbReference type="EMBL" id="MFC4911626.1"/>
    </source>
</evidence>
<dbReference type="InterPro" id="IPR005119">
    <property type="entry name" value="LysR_subst-bd"/>
</dbReference>
<dbReference type="Pfam" id="PF03466">
    <property type="entry name" value="LysR_substrate"/>
    <property type="match status" value="1"/>
</dbReference>
<keyword evidence="4" id="KW-0804">Transcription</keyword>
<keyword evidence="3" id="KW-0238">DNA-binding</keyword>
<dbReference type="Proteomes" id="UP001595872">
    <property type="component" value="Unassembled WGS sequence"/>
</dbReference>
<dbReference type="Gene3D" id="1.10.10.10">
    <property type="entry name" value="Winged helix-like DNA-binding domain superfamily/Winged helix DNA-binding domain"/>
    <property type="match status" value="1"/>
</dbReference>
<evidence type="ECO:0000313" key="7">
    <source>
        <dbReference type="Proteomes" id="UP001595872"/>
    </source>
</evidence>
<evidence type="ECO:0000256" key="3">
    <source>
        <dbReference type="ARBA" id="ARBA00023125"/>
    </source>
</evidence>
<dbReference type="SUPFAM" id="SSF53850">
    <property type="entry name" value="Periplasmic binding protein-like II"/>
    <property type="match status" value="1"/>
</dbReference>
<accession>A0ABV9U5E6</accession>
<dbReference type="EMBL" id="JBHSIT010000010">
    <property type="protein sequence ID" value="MFC4911626.1"/>
    <property type="molecule type" value="Genomic_DNA"/>
</dbReference>
<keyword evidence="2" id="KW-0805">Transcription regulation</keyword>
<sequence length="296" mass="32305">MDFDSRLLRQFAAVAEEGNLTAAAELTRVSQPALTKRMRRLEDVLGVPLFVRSHSGMALTGAGRALADRVPALLAAWDRVMRETRAEARRSGRVLRVGFVASGANEATQRIVAEFAGRRPGWRVDTFQAPWSDPSAGLASGEVDAALVRLPFPGADAWCVRELFAEPRCVALAATHPLAARDVIAFEELWDEPFVAAPPETGEWRDYWLATGERDGRAPRIGAVTAQPEEWQNAIANGYGIALAPESASRFYARPGIAYRKLTGVSPSRVGVAWPPHRDGDPVVRDFVRCCLATVF</sequence>
<dbReference type="PANTHER" id="PTHR30346">
    <property type="entry name" value="TRANSCRIPTIONAL DUAL REGULATOR HCAR-RELATED"/>
    <property type="match status" value="1"/>
</dbReference>
<dbReference type="RefSeq" id="WP_378260742.1">
    <property type="nucleotide sequence ID" value="NZ_JBHSIT010000010.1"/>
</dbReference>
<dbReference type="InterPro" id="IPR036390">
    <property type="entry name" value="WH_DNA-bd_sf"/>
</dbReference>
<dbReference type="PROSITE" id="PS50931">
    <property type="entry name" value="HTH_LYSR"/>
    <property type="match status" value="1"/>
</dbReference>
<name>A0ABV9U5E6_9ACTN</name>
<organism evidence="6 7">
    <name type="scientific">Actinomadura gamaensis</name>
    <dbReference type="NCBI Taxonomy" id="1763541"/>
    <lineage>
        <taxon>Bacteria</taxon>
        <taxon>Bacillati</taxon>
        <taxon>Actinomycetota</taxon>
        <taxon>Actinomycetes</taxon>
        <taxon>Streptosporangiales</taxon>
        <taxon>Thermomonosporaceae</taxon>
        <taxon>Actinomadura</taxon>
    </lineage>
</organism>
<dbReference type="PANTHER" id="PTHR30346:SF0">
    <property type="entry name" value="HCA OPERON TRANSCRIPTIONAL ACTIVATOR HCAR"/>
    <property type="match status" value="1"/>
</dbReference>
<keyword evidence="7" id="KW-1185">Reference proteome</keyword>
<evidence type="ECO:0000256" key="2">
    <source>
        <dbReference type="ARBA" id="ARBA00023015"/>
    </source>
</evidence>
<dbReference type="InterPro" id="IPR036388">
    <property type="entry name" value="WH-like_DNA-bd_sf"/>
</dbReference>
<dbReference type="Gene3D" id="3.40.190.10">
    <property type="entry name" value="Periplasmic binding protein-like II"/>
    <property type="match status" value="2"/>
</dbReference>
<dbReference type="PRINTS" id="PR00039">
    <property type="entry name" value="HTHLYSR"/>
</dbReference>
<dbReference type="CDD" id="cd08414">
    <property type="entry name" value="PBP2_LTTR_aromatics_like"/>
    <property type="match status" value="1"/>
</dbReference>
<reference evidence="7" key="1">
    <citation type="journal article" date="2019" name="Int. J. Syst. Evol. Microbiol.">
        <title>The Global Catalogue of Microorganisms (GCM) 10K type strain sequencing project: providing services to taxonomists for standard genome sequencing and annotation.</title>
        <authorList>
            <consortium name="The Broad Institute Genomics Platform"/>
            <consortium name="The Broad Institute Genome Sequencing Center for Infectious Disease"/>
            <person name="Wu L."/>
            <person name="Ma J."/>
        </authorList>
    </citation>
    <scope>NUCLEOTIDE SEQUENCE [LARGE SCALE GENOMIC DNA]</scope>
    <source>
        <strain evidence="7">KLKA75</strain>
    </source>
</reference>
<comment type="caution">
    <text evidence="6">The sequence shown here is derived from an EMBL/GenBank/DDBJ whole genome shotgun (WGS) entry which is preliminary data.</text>
</comment>
<comment type="similarity">
    <text evidence="1">Belongs to the LysR transcriptional regulatory family.</text>
</comment>
<protein>
    <submittedName>
        <fullName evidence="6">LysR family transcriptional regulator</fullName>
    </submittedName>
</protein>
<dbReference type="Pfam" id="PF00126">
    <property type="entry name" value="HTH_1"/>
    <property type="match status" value="1"/>
</dbReference>
<evidence type="ECO:0000256" key="1">
    <source>
        <dbReference type="ARBA" id="ARBA00009437"/>
    </source>
</evidence>
<proteinExistence type="inferred from homology"/>
<feature type="domain" description="HTH lysR-type" evidence="5">
    <location>
        <begin position="1"/>
        <end position="60"/>
    </location>
</feature>
<evidence type="ECO:0000259" key="5">
    <source>
        <dbReference type="PROSITE" id="PS50931"/>
    </source>
</evidence>